<proteinExistence type="inferred from homology"/>
<evidence type="ECO:0000313" key="4">
    <source>
        <dbReference type="EMBL" id="MBP2243220.1"/>
    </source>
</evidence>
<dbReference type="SUPFAM" id="SSF49764">
    <property type="entry name" value="HSP20-like chaperones"/>
    <property type="match status" value="1"/>
</dbReference>
<dbReference type="InterPro" id="IPR002068">
    <property type="entry name" value="A-crystallin/Hsp20_dom"/>
</dbReference>
<evidence type="ECO:0000256" key="1">
    <source>
        <dbReference type="PROSITE-ProRule" id="PRU00285"/>
    </source>
</evidence>
<comment type="caution">
    <text evidence="4">The sequence shown here is derived from an EMBL/GenBank/DDBJ whole genome shotgun (WGS) entry which is preliminary data.</text>
</comment>
<reference evidence="4 5" key="1">
    <citation type="submission" date="2021-03" db="EMBL/GenBank/DDBJ databases">
        <title>Genomic Encyclopedia of Type Strains, Phase IV (KMG-IV): sequencing the most valuable type-strain genomes for metagenomic binning, comparative biology and taxonomic classification.</title>
        <authorList>
            <person name="Goeker M."/>
        </authorList>
    </citation>
    <scope>NUCLEOTIDE SEQUENCE [LARGE SCALE GENOMIC DNA]</scope>
    <source>
        <strain evidence="4 5">DSM 26675</strain>
    </source>
</reference>
<keyword evidence="5" id="KW-1185">Reference proteome</keyword>
<comment type="similarity">
    <text evidence="1 2">Belongs to the small heat shock protein (HSP20) family.</text>
</comment>
<dbReference type="RefSeq" id="WP_066398468.1">
    <property type="nucleotide sequence ID" value="NZ_JAGIKZ010000038.1"/>
</dbReference>
<name>A0ABS4RJY7_9BACI</name>
<sequence>MTGKSGKFSWSKLPEGAEDVLGQEFWNDFQQLFPKKGPLIDLYELPDEGIILVELPGLHSIQDIKIKQSGMNIIIIGTISELFSKRKGSIIINERYTGPFERKIPIPFSFTAKDVLAKYQNGLLEIKIKKVKSEEIIDICFE</sequence>
<protein>
    <submittedName>
        <fullName evidence="4">HSP20 family protein</fullName>
    </submittedName>
</protein>
<gene>
    <name evidence="4" type="ORF">J2Z40_003808</name>
</gene>
<dbReference type="Gene3D" id="2.60.40.790">
    <property type="match status" value="1"/>
</dbReference>
<dbReference type="Proteomes" id="UP001519293">
    <property type="component" value="Unassembled WGS sequence"/>
</dbReference>
<dbReference type="CDD" id="cd06464">
    <property type="entry name" value="ACD_sHsps-like"/>
    <property type="match status" value="1"/>
</dbReference>
<dbReference type="PROSITE" id="PS01031">
    <property type="entry name" value="SHSP"/>
    <property type="match status" value="1"/>
</dbReference>
<feature type="domain" description="SHSP" evidence="3">
    <location>
        <begin position="30"/>
        <end position="142"/>
    </location>
</feature>
<dbReference type="Pfam" id="PF00011">
    <property type="entry name" value="HSP20"/>
    <property type="match status" value="1"/>
</dbReference>
<organism evidence="4 5">
    <name type="scientific">Cytobacillus eiseniae</name>
    <dbReference type="NCBI Taxonomy" id="762947"/>
    <lineage>
        <taxon>Bacteria</taxon>
        <taxon>Bacillati</taxon>
        <taxon>Bacillota</taxon>
        <taxon>Bacilli</taxon>
        <taxon>Bacillales</taxon>
        <taxon>Bacillaceae</taxon>
        <taxon>Cytobacillus</taxon>
    </lineage>
</organism>
<accession>A0ABS4RJY7</accession>
<evidence type="ECO:0000313" key="5">
    <source>
        <dbReference type="Proteomes" id="UP001519293"/>
    </source>
</evidence>
<evidence type="ECO:0000256" key="2">
    <source>
        <dbReference type="RuleBase" id="RU003616"/>
    </source>
</evidence>
<dbReference type="InterPro" id="IPR008978">
    <property type="entry name" value="HSP20-like_chaperone"/>
</dbReference>
<evidence type="ECO:0000259" key="3">
    <source>
        <dbReference type="PROSITE" id="PS01031"/>
    </source>
</evidence>
<dbReference type="EMBL" id="JAGIKZ010000038">
    <property type="protein sequence ID" value="MBP2243220.1"/>
    <property type="molecule type" value="Genomic_DNA"/>
</dbReference>